<evidence type="ECO:0000313" key="1">
    <source>
        <dbReference type="EMBL" id="SUA17345.1"/>
    </source>
</evidence>
<organism evidence="1 2">
    <name type="scientific">Neisseria lactamica</name>
    <dbReference type="NCBI Taxonomy" id="486"/>
    <lineage>
        <taxon>Bacteria</taxon>
        <taxon>Pseudomonadati</taxon>
        <taxon>Pseudomonadota</taxon>
        <taxon>Betaproteobacteria</taxon>
        <taxon>Neisseriales</taxon>
        <taxon>Neisseriaceae</taxon>
        <taxon>Neisseria</taxon>
    </lineage>
</organism>
<dbReference type="AlphaFoldDB" id="A0A378VK37"/>
<dbReference type="RefSeq" id="WP_002233344.1">
    <property type="nucleotide sequence ID" value="NZ_CP031253.1"/>
</dbReference>
<gene>
    <name evidence="1" type="ORF">NCTC10616_01011</name>
</gene>
<name>A0A378VK37_NEILA</name>
<accession>A0A378VK37</accession>
<sequence length="142" mass="16825">MKFEDKISEIQKRMLSLALEFSGEGVTAVYIYGARERNVLSFDAFFKVDNKIMRKESFNTKEIQWQFLNLGMEDYSELCSVFAENHQEIPTQLKLIYDNVNQKASANYSYEKFFSHRDDLTPGNIFEQWFKEEKQKTENPYG</sequence>
<dbReference type="Proteomes" id="UP000254193">
    <property type="component" value="Unassembled WGS sequence"/>
</dbReference>
<evidence type="ECO:0000313" key="2">
    <source>
        <dbReference type="Proteomes" id="UP000254193"/>
    </source>
</evidence>
<proteinExistence type="predicted"/>
<keyword evidence="2" id="KW-1185">Reference proteome</keyword>
<protein>
    <submittedName>
        <fullName evidence="1">Uncharacterized protein</fullName>
    </submittedName>
</protein>
<reference evidence="1 2" key="1">
    <citation type="submission" date="2018-06" db="EMBL/GenBank/DDBJ databases">
        <authorList>
            <consortium name="Pathogen Informatics"/>
            <person name="Doyle S."/>
        </authorList>
    </citation>
    <scope>NUCLEOTIDE SEQUENCE [LARGE SCALE GENOMIC DNA]</scope>
    <source>
        <strain evidence="1 2">NCTC10616</strain>
    </source>
</reference>
<dbReference type="GeneID" id="86876847"/>
<dbReference type="EMBL" id="UGRO01000002">
    <property type="protein sequence ID" value="SUA17345.1"/>
    <property type="molecule type" value="Genomic_DNA"/>
</dbReference>